<dbReference type="SUPFAM" id="SSF50044">
    <property type="entry name" value="SH3-domain"/>
    <property type="match status" value="1"/>
</dbReference>
<dbReference type="InterPro" id="IPR051567">
    <property type="entry name" value="Unconventional_Myosin_ATPase"/>
</dbReference>
<evidence type="ECO:0000313" key="4">
    <source>
        <dbReference type="Proteomes" id="UP000018467"/>
    </source>
</evidence>
<reference evidence="4" key="2">
    <citation type="journal article" date="2014" name="Nat. Commun.">
        <title>The cavefish genome reveals candidate genes for eye loss.</title>
        <authorList>
            <person name="McGaugh S.E."/>
            <person name="Gross J.B."/>
            <person name="Aken B."/>
            <person name="Blin M."/>
            <person name="Borowsky R."/>
            <person name="Chalopin D."/>
            <person name="Hinaux H."/>
            <person name="Jeffery W.R."/>
            <person name="Keene A."/>
            <person name="Ma L."/>
            <person name="Minx P."/>
            <person name="Murphy D."/>
            <person name="O'Quin K.E."/>
            <person name="Retaux S."/>
            <person name="Rohner N."/>
            <person name="Searle S.M."/>
            <person name="Stahl B.A."/>
            <person name="Tabin C."/>
            <person name="Volff J.N."/>
            <person name="Yoshizawa M."/>
            <person name="Warren W.C."/>
        </authorList>
    </citation>
    <scope>NUCLEOTIDE SEQUENCE [LARGE SCALE GENOMIC DNA]</scope>
    <source>
        <strain evidence="4">female</strain>
    </source>
</reference>
<evidence type="ECO:0000256" key="1">
    <source>
        <dbReference type="ARBA" id="ARBA00022443"/>
    </source>
</evidence>
<feature type="domain" description="SH3" evidence="2">
    <location>
        <begin position="69"/>
        <end position="99"/>
    </location>
</feature>
<dbReference type="AlphaFoldDB" id="A0A3B1JBW7"/>
<dbReference type="GeneTree" id="ENSGT00940000167865"/>
<proteinExistence type="predicted"/>
<reference evidence="3" key="3">
    <citation type="submission" date="2025-08" db="UniProtKB">
        <authorList>
            <consortium name="Ensembl"/>
        </authorList>
    </citation>
    <scope>IDENTIFICATION</scope>
</reference>
<organism evidence="3 4">
    <name type="scientific">Astyanax mexicanus</name>
    <name type="common">Blind cave fish</name>
    <name type="synonym">Astyanax fasciatus mexicanus</name>
    <dbReference type="NCBI Taxonomy" id="7994"/>
    <lineage>
        <taxon>Eukaryota</taxon>
        <taxon>Metazoa</taxon>
        <taxon>Chordata</taxon>
        <taxon>Craniata</taxon>
        <taxon>Vertebrata</taxon>
        <taxon>Euteleostomi</taxon>
        <taxon>Actinopterygii</taxon>
        <taxon>Neopterygii</taxon>
        <taxon>Teleostei</taxon>
        <taxon>Ostariophysi</taxon>
        <taxon>Characiformes</taxon>
        <taxon>Characoidei</taxon>
        <taxon>Acestrorhamphidae</taxon>
        <taxon>Acestrorhamphinae</taxon>
        <taxon>Astyanax</taxon>
    </lineage>
</organism>
<dbReference type="InParanoid" id="A0A3B1JBW7"/>
<sequence>MNSDYASHSKAVCFSDSSYTDIMFVTIPSKNMLEFNLTNEKLILFSAKAPQVKTMIDYFITELKKDSDYVVAVRNYVTDDRTLLSFHKGDIIRLQKMEGLEEGEGSYDLSYCISKRSSRVFVQSCRKSRTPHFYLDRRYSYFNKHKYNEKKKLCIEVSNNPKMSSQDL</sequence>
<dbReference type="InterPro" id="IPR036028">
    <property type="entry name" value="SH3-like_dom_sf"/>
</dbReference>
<reference evidence="3" key="4">
    <citation type="submission" date="2025-09" db="UniProtKB">
        <authorList>
            <consortium name="Ensembl"/>
        </authorList>
    </citation>
    <scope>IDENTIFICATION</scope>
</reference>
<name>A0A3B1JBW7_ASTMX</name>
<dbReference type="Pfam" id="PF07653">
    <property type="entry name" value="SH3_2"/>
    <property type="match status" value="1"/>
</dbReference>
<dbReference type="Bgee" id="ENSAMXG00000038251">
    <property type="expression patterns" value="Expressed in intestine and 4 other cell types or tissues"/>
</dbReference>
<dbReference type="PANTHER" id="PTHR22692">
    <property type="entry name" value="MYOSIN VII, XV"/>
    <property type="match status" value="1"/>
</dbReference>
<dbReference type="PANTHER" id="PTHR22692:SF21">
    <property type="entry name" value="MYOSIN XVA"/>
    <property type="match status" value="1"/>
</dbReference>
<dbReference type="Gene3D" id="2.30.30.40">
    <property type="entry name" value="SH3 Domains"/>
    <property type="match status" value="1"/>
</dbReference>
<evidence type="ECO:0000313" key="3">
    <source>
        <dbReference type="Ensembl" id="ENSAMXP00000038794.1"/>
    </source>
</evidence>
<reference evidence="4" key="1">
    <citation type="submission" date="2013-03" db="EMBL/GenBank/DDBJ databases">
        <authorList>
            <person name="Jeffery W."/>
            <person name="Warren W."/>
            <person name="Wilson R.K."/>
        </authorList>
    </citation>
    <scope>NUCLEOTIDE SEQUENCE</scope>
    <source>
        <strain evidence="4">female</strain>
    </source>
</reference>
<evidence type="ECO:0000259" key="2">
    <source>
        <dbReference type="Pfam" id="PF07653"/>
    </source>
</evidence>
<dbReference type="InterPro" id="IPR001452">
    <property type="entry name" value="SH3_domain"/>
</dbReference>
<dbReference type="STRING" id="7994.ENSAMXP00000038794"/>
<keyword evidence="1" id="KW-0728">SH3 domain</keyword>
<dbReference type="Ensembl" id="ENSAMXT00000051137.1">
    <property type="protein sequence ID" value="ENSAMXP00000038794.1"/>
    <property type="gene ID" value="ENSAMXG00000038251.1"/>
</dbReference>
<protein>
    <recommendedName>
        <fullName evidence="2">SH3 domain-containing protein</fullName>
    </recommendedName>
</protein>
<keyword evidence="4" id="KW-1185">Reference proteome</keyword>
<dbReference type="Proteomes" id="UP000018467">
    <property type="component" value="Unassembled WGS sequence"/>
</dbReference>
<accession>A0A3B1JBW7</accession>